<proteinExistence type="predicted"/>
<sequence>MATPYRRSSGGEAVDTGPPRHMLQRLLDEISATSSAGTFHAEQPMSAPASIRSWSPSLPQPSSVWVGGSAVALDAREKLRAVDEARWQNGAVSVIDGNPDPSMLHSDNSRLGPQNAAIDKQASQHSAKGHQFPGPVRYPQESAQHIVAGSPLSTPARLSPAAPPHDITPSQVQASPDSNINPAPLSPLVFSDVSFGRSSSLSTQTKGSVSPTEAPTSATTVFTTEEPHTPAGIGARRRLHSFSRSTPEVSAHKRRTKTLPNIQSGSYFDLQPKASHTIIGIGGDNCRLLRDEAFVERATTPRMFVDVTTNDTLPELSSFRPIDSGFQDQPGLDGSSQKLTRGYFDLVGTASTEVPDTPAWMRPMHLVDTGGKSIYMNVHDDGPTRHSLCLWCFRAHGDFPTTGRMIFGLKITQTDQPRQIIDA</sequence>
<dbReference type="Proteomes" id="UP001153331">
    <property type="component" value="Unassembled WGS sequence"/>
</dbReference>
<keyword evidence="2" id="KW-1185">Reference proteome</keyword>
<reference evidence="1" key="1">
    <citation type="submission" date="2022-11" db="EMBL/GenBank/DDBJ databases">
        <title>Genome Sequence of Boeremia exigua.</title>
        <authorList>
            <person name="Buettner E."/>
        </authorList>
    </citation>
    <scope>NUCLEOTIDE SEQUENCE</scope>
    <source>
        <strain evidence="1">CU02</strain>
    </source>
</reference>
<name>A0ACC2IJJ3_9PLEO</name>
<gene>
    <name evidence="1" type="ORF">OPT61_g2961</name>
</gene>
<evidence type="ECO:0000313" key="1">
    <source>
        <dbReference type="EMBL" id="KAJ8115369.1"/>
    </source>
</evidence>
<comment type="caution">
    <text evidence="1">The sequence shown here is derived from an EMBL/GenBank/DDBJ whole genome shotgun (WGS) entry which is preliminary data.</text>
</comment>
<dbReference type="EMBL" id="JAPHNI010000143">
    <property type="protein sequence ID" value="KAJ8115369.1"/>
    <property type="molecule type" value="Genomic_DNA"/>
</dbReference>
<accession>A0ACC2IJJ3</accession>
<evidence type="ECO:0000313" key="2">
    <source>
        <dbReference type="Proteomes" id="UP001153331"/>
    </source>
</evidence>
<protein>
    <submittedName>
        <fullName evidence="1">Uncharacterized protein</fullName>
    </submittedName>
</protein>
<organism evidence="1 2">
    <name type="scientific">Boeremia exigua</name>
    <dbReference type="NCBI Taxonomy" id="749465"/>
    <lineage>
        <taxon>Eukaryota</taxon>
        <taxon>Fungi</taxon>
        <taxon>Dikarya</taxon>
        <taxon>Ascomycota</taxon>
        <taxon>Pezizomycotina</taxon>
        <taxon>Dothideomycetes</taxon>
        <taxon>Pleosporomycetidae</taxon>
        <taxon>Pleosporales</taxon>
        <taxon>Pleosporineae</taxon>
        <taxon>Didymellaceae</taxon>
        <taxon>Boeremia</taxon>
    </lineage>
</organism>